<reference evidence="1 2" key="1">
    <citation type="submission" date="2024-04" db="EMBL/GenBank/DDBJ databases">
        <title>Tritrichomonas musculus Genome.</title>
        <authorList>
            <person name="Alves-Ferreira E."/>
            <person name="Grigg M."/>
            <person name="Lorenzi H."/>
            <person name="Galac M."/>
        </authorList>
    </citation>
    <scope>NUCLEOTIDE SEQUENCE [LARGE SCALE GENOMIC DNA]</scope>
    <source>
        <strain evidence="1 2">EAF2021</strain>
    </source>
</reference>
<comment type="caution">
    <text evidence="1">The sequence shown here is derived from an EMBL/GenBank/DDBJ whole genome shotgun (WGS) entry which is preliminary data.</text>
</comment>
<dbReference type="InterPro" id="IPR036412">
    <property type="entry name" value="HAD-like_sf"/>
</dbReference>
<name>A0ABR2IR27_9EUKA</name>
<keyword evidence="2" id="KW-1185">Reference proteome</keyword>
<dbReference type="InterPro" id="IPR006357">
    <property type="entry name" value="HAD-SF_hydro_IIA"/>
</dbReference>
<evidence type="ECO:0000313" key="1">
    <source>
        <dbReference type="EMBL" id="KAK8867042.1"/>
    </source>
</evidence>
<organism evidence="1 2">
    <name type="scientific">Tritrichomonas musculus</name>
    <dbReference type="NCBI Taxonomy" id="1915356"/>
    <lineage>
        <taxon>Eukaryota</taxon>
        <taxon>Metamonada</taxon>
        <taxon>Parabasalia</taxon>
        <taxon>Tritrichomonadida</taxon>
        <taxon>Tritrichomonadidae</taxon>
        <taxon>Tritrichomonas</taxon>
    </lineage>
</organism>
<accession>A0ABR2IR27</accession>
<dbReference type="EMBL" id="JAPFFF010000015">
    <property type="protein sequence ID" value="KAK8867042.1"/>
    <property type="molecule type" value="Genomic_DNA"/>
</dbReference>
<evidence type="ECO:0000313" key="2">
    <source>
        <dbReference type="Proteomes" id="UP001470230"/>
    </source>
</evidence>
<dbReference type="Gene3D" id="3.40.50.1000">
    <property type="entry name" value="HAD superfamily/HAD-like"/>
    <property type="match status" value="2"/>
</dbReference>
<dbReference type="Proteomes" id="UP001470230">
    <property type="component" value="Unassembled WGS sequence"/>
</dbReference>
<dbReference type="SUPFAM" id="SSF56784">
    <property type="entry name" value="HAD-like"/>
    <property type="match status" value="1"/>
</dbReference>
<dbReference type="Pfam" id="PF13242">
    <property type="entry name" value="Hydrolase_like"/>
    <property type="match status" value="1"/>
</dbReference>
<dbReference type="Pfam" id="PF13344">
    <property type="entry name" value="Hydrolase_6"/>
    <property type="match status" value="1"/>
</dbReference>
<gene>
    <name evidence="1" type="ORF">M9Y10_010011</name>
</gene>
<dbReference type="PIRSF" id="PIRSF000915">
    <property type="entry name" value="PGP-type_phosphatase"/>
    <property type="match status" value="1"/>
</dbReference>
<dbReference type="InterPro" id="IPR023214">
    <property type="entry name" value="HAD_sf"/>
</dbReference>
<proteinExistence type="predicted"/>
<protein>
    <submittedName>
        <fullName evidence="1">p-nitrophenyl phosphatase</fullName>
    </submittedName>
</protein>
<dbReference type="NCBIfam" id="TIGR01460">
    <property type="entry name" value="HAD-SF-IIA"/>
    <property type="match status" value="1"/>
</dbReference>
<sequence length="295" mass="32085">MENNPNPIKTVLFDADGCLWVGSKLVPGANEVLNILREDGVNPYIVTNNSNNSREEIVEKLLKKGFSNITKEMIISAGYCTAQYLLSLGFKDPNRKVFVVGESGLIQELKNNGITTLGIDDFPDEDIEELHIDPSILAVVGALDTTLTYKKLAIGCRIVIENDALLIGTNCDNADPVGPGIYVPDALPTILFLEGSTNRKAIVLGKPTKSMFEPLRALKGIEGKETMMVGDRLNTDIKFSKIIGARGTVVLTGITKMEDAQAAPKDNRPDFIAKSVADVPDIVKEINRKASQNQE</sequence>
<dbReference type="PANTHER" id="PTHR19288">
    <property type="entry name" value="4-NITROPHENYLPHOSPHATASE-RELATED"/>
    <property type="match status" value="1"/>
</dbReference>
<dbReference type="PANTHER" id="PTHR19288:SF93">
    <property type="entry name" value="FI11325P-RELATED"/>
    <property type="match status" value="1"/>
</dbReference>